<dbReference type="GO" id="GO:0010468">
    <property type="term" value="P:regulation of gene expression"/>
    <property type="evidence" value="ECO:0000318"/>
    <property type="project" value="GO_Central"/>
</dbReference>
<dbReference type="GO" id="GO:0005634">
    <property type="term" value="C:nucleus"/>
    <property type="evidence" value="ECO:0000318"/>
    <property type="project" value="GO_Central"/>
</dbReference>
<dbReference type="Gene3D" id="1.25.40.20">
    <property type="entry name" value="Ankyrin repeat-containing domain"/>
    <property type="match status" value="1"/>
</dbReference>
<evidence type="ECO:0000256" key="1">
    <source>
        <dbReference type="ARBA" id="ARBA00022737"/>
    </source>
</evidence>
<dbReference type="SUPFAM" id="SSF48403">
    <property type="entry name" value="Ankyrin repeat"/>
    <property type="match status" value="1"/>
</dbReference>
<reference evidence="4 5" key="1">
    <citation type="journal article" date="2006" name="Nature">
        <title>Global trends of whole-genome duplications revealed by the ciliate Paramecium tetraurelia.</title>
        <authorList>
            <consortium name="Genoscope"/>
            <person name="Aury J.-M."/>
            <person name="Jaillon O."/>
            <person name="Duret L."/>
            <person name="Noel B."/>
            <person name="Jubin C."/>
            <person name="Porcel B.M."/>
            <person name="Segurens B."/>
            <person name="Daubin V."/>
            <person name="Anthouard V."/>
            <person name="Aiach N."/>
            <person name="Arnaiz O."/>
            <person name="Billaut A."/>
            <person name="Beisson J."/>
            <person name="Blanc I."/>
            <person name="Bouhouche K."/>
            <person name="Camara F."/>
            <person name="Duharcourt S."/>
            <person name="Guigo R."/>
            <person name="Gogendeau D."/>
            <person name="Katinka M."/>
            <person name="Keller A.-M."/>
            <person name="Kissmehl R."/>
            <person name="Klotz C."/>
            <person name="Koll F."/>
            <person name="Le Moue A."/>
            <person name="Lepere C."/>
            <person name="Malinsky S."/>
            <person name="Nowacki M."/>
            <person name="Nowak J.K."/>
            <person name="Plattner H."/>
            <person name="Poulain J."/>
            <person name="Ruiz F."/>
            <person name="Serrano V."/>
            <person name="Zagulski M."/>
            <person name="Dessen P."/>
            <person name="Betermier M."/>
            <person name="Weissenbach J."/>
            <person name="Scarpelli C."/>
            <person name="Schachter V."/>
            <person name="Sperling L."/>
            <person name="Meyer E."/>
            <person name="Cohen J."/>
            <person name="Wincker P."/>
        </authorList>
    </citation>
    <scope>NUCLEOTIDE SEQUENCE [LARGE SCALE GENOMIC DNA]</scope>
    <source>
        <strain evidence="4 5">Stock d4-2</strain>
    </source>
</reference>
<evidence type="ECO:0000256" key="3">
    <source>
        <dbReference type="PROSITE-ProRule" id="PRU00023"/>
    </source>
</evidence>
<dbReference type="SMART" id="SM00248">
    <property type="entry name" value="ANK"/>
    <property type="match status" value="4"/>
</dbReference>
<dbReference type="PANTHER" id="PTHR24124:SF14">
    <property type="entry name" value="CHROMOSOME UNDETERMINED SCAFFOLD_25, WHOLE GENOME SHOTGUN SEQUENCE"/>
    <property type="match status" value="1"/>
</dbReference>
<dbReference type="RefSeq" id="XP_001443944.1">
    <property type="nucleotide sequence ID" value="XM_001443907.1"/>
</dbReference>
<gene>
    <name evidence="4" type="ORF">GSPATT00012099001</name>
</gene>
<dbReference type="PROSITE" id="PS50297">
    <property type="entry name" value="ANK_REP_REGION"/>
    <property type="match status" value="1"/>
</dbReference>
<dbReference type="PROSITE" id="PS50088">
    <property type="entry name" value="ANK_REPEAT"/>
    <property type="match status" value="1"/>
</dbReference>
<dbReference type="InParanoid" id="A0D0I0"/>
<dbReference type="FunFam" id="3.80.10.10:FF:002531">
    <property type="entry name" value="Uncharacterized protein"/>
    <property type="match status" value="1"/>
</dbReference>
<keyword evidence="2 3" id="KW-0040">ANK repeat</keyword>
<evidence type="ECO:0000313" key="5">
    <source>
        <dbReference type="Proteomes" id="UP000000600"/>
    </source>
</evidence>
<dbReference type="InterPro" id="IPR032675">
    <property type="entry name" value="LRR_dom_sf"/>
</dbReference>
<dbReference type="FunFam" id="1.25.40.20:FF:001074">
    <property type="entry name" value="Uncharacterized protein"/>
    <property type="match status" value="1"/>
</dbReference>
<proteinExistence type="predicted"/>
<dbReference type="SUPFAM" id="SSF52058">
    <property type="entry name" value="L domain-like"/>
    <property type="match status" value="1"/>
</dbReference>
<keyword evidence="1" id="KW-0677">Repeat</keyword>
<evidence type="ECO:0000313" key="4">
    <source>
        <dbReference type="EMBL" id="CAK76547.1"/>
    </source>
</evidence>
<protein>
    <submittedName>
        <fullName evidence="4">Uncharacterized protein</fullName>
    </submittedName>
</protein>
<keyword evidence="5" id="KW-1185">Reference proteome</keyword>
<name>A0D0I0_PARTE</name>
<organism evidence="4 5">
    <name type="scientific">Paramecium tetraurelia</name>
    <dbReference type="NCBI Taxonomy" id="5888"/>
    <lineage>
        <taxon>Eukaryota</taxon>
        <taxon>Sar</taxon>
        <taxon>Alveolata</taxon>
        <taxon>Ciliophora</taxon>
        <taxon>Intramacronucleata</taxon>
        <taxon>Oligohymenophorea</taxon>
        <taxon>Peniculida</taxon>
        <taxon>Parameciidae</taxon>
        <taxon>Paramecium</taxon>
    </lineage>
</organism>
<dbReference type="STRING" id="5888.A0D0I0"/>
<dbReference type="InterPro" id="IPR002110">
    <property type="entry name" value="Ankyrin_rpt"/>
</dbReference>
<feature type="repeat" description="ANK" evidence="3">
    <location>
        <begin position="303"/>
        <end position="335"/>
    </location>
</feature>
<dbReference type="GeneID" id="5029728"/>
<sequence length="774" mass="90246">MNETFEQCLSMQSGGNKRQRSPLQVKFVTQRSFQANKQSHQEYEQQRLLLDYSRQGLTIFNVSCGSSQKDRMIWNGLLYLMLNENKLKEFDTNIFKKTPLLQNLSLEDNQLQQFGPISYTDVPKLIILNIAKNLLKSIDPSICRLRLKKLYIQQNYFTNITKEVLDLSDTLEVLGLGWGIFCQAQFDFLLENQKLKVFFTLMEAMSDELTFELYIMNYKSISNAVIVSQGDILNDSINSQNEQLLTQIKEQLNYHSLEIETSLNYMNDYKQNLMHLAVLYDEIGILDYLLNHHLDLANQIDLKGHTPLSLAIEKKYYRLVSLLLKFNINVNLGGGLQSSNLHIVAQQCQVELLQDLINIGANPAQYDIFKDTPLHIVSSFSDHKRVKQFYQVILQQPFDVNHYNLKGQTCLEILIEKSNLITLQFCNEWNTAQKRQLSDQNMFNFCSINPHTKLSLLDKSIINKTLMIQQFLIDFQLVPITYQTLMLCFLPKINNVFLYKILKKQQLVQIRNQLIYQEDYFYEDSDSIPNVSPPVEAVEKLNLSDENSSFDDDQMSNISDNAPGQVSENLKQLNSWTPKFQSIRNGNLNFKKSFYDILSNLTECIPEDETSFIHLNKDIINNGSKLVTKKNMDEIYTSRLEQKLNRSNKQNLKQHNYSPNNIRMIENRNSIFKYDNYHQKRQLAILQKQMRQIIVSLQSHLRGSNQQNEEITGQYCRTQFIILDQFLNSKIGKELITIDKPLQAEIRTLRTLIEQDRFKPKAANPVLELFDLLK</sequence>
<dbReference type="Proteomes" id="UP000000600">
    <property type="component" value="Unassembled WGS sequence"/>
</dbReference>
<dbReference type="OrthoDB" id="20727at2759"/>
<dbReference type="Pfam" id="PF12796">
    <property type="entry name" value="Ank_2"/>
    <property type="match status" value="1"/>
</dbReference>
<dbReference type="Gene3D" id="3.80.10.10">
    <property type="entry name" value="Ribonuclease Inhibitor"/>
    <property type="match status" value="1"/>
</dbReference>
<dbReference type="PANTHER" id="PTHR24124">
    <property type="entry name" value="ANKYRIN REPEAT FAMILY A"/>
    <property type="match status" value="1"/>
</dbReference>
<dbReference type="InterPro" id="IPR036770">
    <property type="entry name" value="Ankyrin_rpt-contain_sf"/>
</dbReference>
<evidence type="ECO:0000256" key="2">
    <source>
        <dbReference type="ARBA" id="ARBA00023043"/>
    </source>
</evidence>
<accession>A0D0I0</accession>
<dbReference type="KEGG" id="ptm:GSPATT00012099001"/>
<dbReference type="EMBL" id="CT868241">
    <property type="protein sequence ID" value="CAK76547.1"/>
    <property type="molecule type" value="Genomic_DNA"/>
</dbReference>
<dbReference type="OMA" id="FDVNHYN"/>
<dbReference type="AlphaFoldDB" id="A0D0I0"/>
<dbReference type="HOGENOM" id="CLU_361504_0_0_1"/>